<accession>A0A365KKE9</accession>
<organism evidence="2 3">
    <name type="scientific">Planococcus halotolerans</name>
    <dbReference type="NCBI Taxonomy" id="2233542"/>
    <lineage>
        <taxon>Bacteria</taxon>
        <taxon>Bacillati</taxon>
        <taxon>Bacillota</taxon>
        <taxon>Bacilli</taxon>
        <taxon>Bacillales</taxon>
        <taxon>Caryophanaceae</taxon>
        <taxon>Planococcus</taxon>
    </lineage>
</organism>
<name>A0A365KKE9_9BACL</name>
<keyword evidence="1" id="KW-0472">Membrane</keyword>
<feature type="transmembrane region" description="Helical" evidence="1">
    <location>
        <begin position="108"/>
        <end position="127"/>
    </location>
</feature>
<proteinExistence type="predicted"/>
<keyword evidence="1" id="KW-0812">Transmembrane</keyword>
<keyword evidence="3" id="KW-1185">Reference proteome</keyword>
<keyword evidence="1" id="KW-1133">Transmembrane helix</keyword>
<feature type="transmembrane region" description="Helical" evidence="1">
    <location>
        <begin position="67"/>
        <end position="88"/>
    </location>
</feature>
<dbReference type="Proteomes" id="UP000251002">
    <property type="component" value="Unassembled WGS sequence"/>
</dbReference>
<protein>
    <submittedName>
        <fullName evidence="2">Uncharacterized protein</fullName>
    </submittedName>
</protein>
<evidence type="ECO:0000256" key="1">
    <source>
        <dbReference type="SAM" id="Phobius"/>
    </source>
</evidence>
<evidence type="ECO:0000313" key="3">
    <source>
        <dbReference type="Proteomes" id="UP000251002"/>
    </source>
</evidence>
<gene>
    <name evidence="2" type="ORF">DP120_16895</name>
</gene>
<reference evidence="2 3" key="1">
    <citation type="submission" date="2018-06" db="EMBL/GenBank/DDBJ databases">
        <title>The draft genome sequences of strains SCU63 and S1.</title>
        <authorList>
            <person name="Gan L."/>
        </authorList>
    </citation>
    <scope>NUCLEOTIDE SEQUENCE [LARGE SCALE GENOMIC DNA]</scope>
    <source>
        <strain evidence="2 3">SCU63</strain>
    </source>
</reference>
<dbReference type="AlphaFoldDB" id="A0A365KKE9"/>
<sequence>MGLEESTLKHLKKEVKNTGGINSHSDRLAFTEHLSKTHSKDLLKFYIADLKSIPNTWSFIATSTNSIITLFITITFGIFAVALGYYYTLNLEVLKLGKQTESDTLLSTLIRGIGIVAFVLVFFTVMVSEKIKQATFYLSICEVALENDINSNENIGNIQTVEETNIA</sequence>
<dbReference type="EMBL" id="QLZR01000009">
    <property type="protein sequence ID" value="RAZ73613.1"/>
    <property type="molecule type" value="Genomic_DNA"/>
</dbReference>
<dbReference type="RefSeq" id="WP_112224803.1">
    <property type="nucleotide sequence ID" value="NZ_CP196859.1"/>
</dbReference>
<evidence type="ECO:0000313" key="2">
    <source>
        <dbReference type="EMBL" id="RAZ73613.1"/>
    </source>
</evidence>
<comment type="caution">
    <text evidence="2">The sequence shown here is derived from an EMBL/GenBank/DDBJ whole genome shotgun (WGS) entry which is preliminary data.</text>
</comment>